<protein>
    <submittedName>
        <fullName evidence="1">Uncharacterized protein</fullName>
    </submittedName>
</protein>
<reference evidence="1" key="2">
    <citation type="submission" date="2020-05" db="UniProtKB">
        <authorList>
            <consortium name="EnsemblMetazoa"/>
        </authorList>
    </citation>
    <scope>IDENTIFICATION</scope>
    <source>
        <strain evidence="1">WRAIR2</strain>
    </source>
</reference>
<proteinExistence type="predicted"/>
<sequence length="100" mass="10862">MSEDAVDMDDVSIHRAFLHGLECFPAAQGQTHQVGVDHITNGLRVVGLQDTNSRPCNTRVVDQHVNASKFFLNLTEGGQNVLFLSNVASNTVQTTAHIFG</sequence>
<evidence type="ECO:0000313" key="2">
    <source>
        <dbReference type="Proteomes" id="UP000075884"/>
    </source>
</evidence>
<dbReference type="VEuPathDB" id="VectorBase:ADIR014731"/>
<accession>A0A182NY22</accession>
<dbReference type="EnsemblMetazoa" id="ADIR014731-RA">
    <property type="protein sequence ID" value="ADIR014731-PA"/>
    <property type="gene ID" value="ADIR014731"/>
</dbReference>
<evidence type="ECO:0000313" key="1">
    <source>
        <dbReference type="EnsemblMetazoa" id="ADIR014731-PA"/>
    </source>
</evidence>
<keyword evidence="2" id="KW-1185">Reference proteome</keyword>
<organism evidence="1 2">
    <name type="scientific">Anopheles dirus</name>
    <dbReference type="NCBI Taxonomy" id="7168"/>
    <lineage>
        <taxon>Eukaryota</taxon>
        <taxon>Metazoa</taxon>
        <taxon>Ecdysozoa</taxon>
        <taxon>Arthropoda</taxon>
        <taxon>Hexapoda</taxon>
        <taxon>Insecta</taxon>
        <taxon>Pterygota</taxon>
        <taxon>Neoptera</taxon>
        <taxon>Endopterygota</taxon>
        <taxon>Diptera</taxon>
        <taxon>Nematocera</taxon>
        <taxon>Culicoidea</taxon>
        <taxon>Culicidae</taxon>
        <taxon>Anophelinae</taxon>
        <taxon>Anopheles</taxon>
    </lineage>
</organism>
<dbReference type="AlphaFoldDB" id="A0A182NY22"/>
<dbReference type="Proteomes" id="UP000075884">
    <property type="component" value="Unassembled WGS sequence"/>
</dbReference>
<reference evidence="2" key="1">
    <citation type="submission" date="2013-03" db="EMBL/GenBank/DDBJ databases">
        <title>The Genome Sequence of Anopheles dirus WRAIR2.</title>
        <authorList>
            <consortium name="The Broad Institute Genomics Platform"/>
            <person name="Neafsey D.E."/>
            <person name="Walton C."/>
            <person name="Walker B."/>
            <person name="Young S.K."/>
            <person name="Zeng Q."/>
            <person name="Gargeya S."/>
            <person name="Fitzgerald M."/>
            <person name="Haas B."/>
            <person name="Abouelleil A."/>
            <person name="Allen A.W."/>
            <person name="Alvarado L."/>
            <person name="Arachchi H.M."/>
            <person name="Berlin A.M."/>
            <person name="Chapman S.B."/>
            <person name="Gainer-Dewar J."/>
            <person name="Goldberg J."/>
            <person name="Griggs A."/>
            <person name="Gujja S."/>
            <person name="Hansen M."/>
            <person name="Howarth C."/>
            <person name="Imamovic A."/>
            <person name="Ireland A."/>
            <person name="Larimer J."/>
            <person name="McCowan C."/>
            <person name="Murphy C."/>
            <person name="Pearson M."/>
            <person name="Poon T.W."/>
            <person name="Priest M."/>
            <person name="Roberts A."/>
            <person name="Saif S."/>
            <person name="Shea T."/>
            <person name="Sisk P."/>
            <person name="Sykes S."/>
            <person name="Wortman J."/>
            <person name="Nusbaum C."/>
            <person name="Birren B."/>
        </authorList>
    </citation>
    <scope>NUCLEOTIDE SEQUENCE [LARGE SCALE GENOMIC DNA]</scope>
    <source>
        <strain evidence="2">WRAIR2</strain>
    </source>
</reference>
<name>A0A182NY22_9DIPT</name>